<reference evidence="2 3" key="1">
    <citation type="submission" date="2018-09" db="EMBL/GenBank/DDBJ databases">
        <title>Altererythrobacter spongiae sp. nov., isolated from a marine sponge.</title>
        <authorList>
            <person name="Zhuang L."/>
            <person name="Luo L."/>
        </authorList>
    </citation>
    <scope>NUCLEOTIDE SEQUENCE [LARGE SCALE GENOMIC DNA]</scope>
    <source>
        <strain evidence="2 3">HN-Y73</strain>
    </source>
</reference>
<feature type="domain" description="DUF3885" evidence="1">
    <location>
        <begin position="15"/>
        <end position="196"/>
    </location>
</feature>
<protein>
    <submittedName>
        <fullName evidence="2">DUF3885 domain-containing protein</fullName>
    </submittedName>
</protein>
<dbReference type="OrthoDB" id="72213at2"/>
<comment type="caution">
    <text evidence="2">The sequence shown here is derived from an EMBL/GenBank/DDBJ whole genome shotgun (WGS) entry which is preliminary data.</text>
</comment>
<proteinExistence type="predicted"/>
<sequence length="206" mass="23588">MSLAFGPNWQRDLWASPYWLRFELDDGEYSGRYVTKFTRSYDRARKLARIALPSDNIVGVIAAFSEPSREINAERLGWTTGAAFDHLAELGVSTEVTLAEWEGFWWPDEKDDPEAEAWTQRAFSLNWEQADILLWNQIAQDLGVAPRVPVFAKLVDPARGVCVNAYDDRGMDVTSLAREPLEDLYSRCGSWLLEDDRNRMSEVFES</sequence>
<evidence type="ECO:0000313" key="2">
    <source>
        <dbReference type="EMBL" id="RKF19182.1"/>
    </source>
</evidence>
<evidence type="ECO:0000313" key="3">
    <source>
        <dbReference type="Proteomes" id="UP000284395"/>
    </source>
</evidence>
<dbReference type="AlphaFoldDB" id="A0A420EET4"/>
<organism evidence="2 3">
    <name type="scientific">Altericroceibacterium spongiae</name>
    <dbReference type="NCBI Taxonomy" id="2320269"/>
    <lineage>
        <taxon>Bacteria</taxon>
        <taxon>Pseudomonadati</taxon>
        <taxon>Pseudomonadota</taxon>
        <taxon>Alphaproteobacteria</taxon>
        <taxon>Sphingomonadales</taxon>
        <taxon>Erythrobacteraceae</taxon>
        <taxon>Altericroceibacterium</taxon>
    </lineage>
</organism>
<dbReference type="InterPro" id="IPR024976">
    <property type="entry name" value="DUF3885"/>
</dbReference>
<dbReference type="EMBL" id="RAPF01000006">
    <property type="protein sequence ID" value="RKF19182.1"/>
    <property type="molecule type" value="Genomic_DNA"/>
</dbReference>
<dbReference type="RefSeq" id="WP_120325125.1">
    <property type="nucleotide sequence ID" value="NZ_RAPF01000006.1"/>
</dbReference>
<accession>A0A420EET4</accession>
<dbReference type="Proteomes" id="UP000284395">
    <property type="component" value="Unassembled WGS sequence"/>
</dbReference>
<evidence type="ECO:0000259" key="1">
    <source>
        <dbReference type="Pfam" id="PF13021"/>
    </source>
</evidence>
<dbReference type="Pfam" id="PF13021">
    <property type="entry name" value="DUF3885"/>
    <property type="match status" value="1"/>
</dbReference>
<keyword evidence="3" id="KW-1185">Reference proteome</keyword>
<gene>
    <name evidence="2" type="ORF">D6851_11930</name>
</gene>
<name>A0A420EET4_9SPHN</name>